<name>A0A370KSN3_9HYPH</name>
<gene>
    <name evidence="2" type="ORF">B5K06_11760</name>
</gene>
<dbReference type="AlphaFoldDB" id="A0A370KSN3"/>
<evidence type="ECO:0000313" key="2">
    <source>
        <dbReference type="EMBL" id="RDJ12405.1"/>
    </source>
</evidence>
<protein>
    <submittedName>
        <fullName evidence="2">Uncharacterized protein</fullName>
    </submittedName>
</protein>
<reference evidence="2 3" key="1">
    <citation type="submission" date="2017-03" db="EMBL/GenBank/DDBJ databases">
        <title>Genome analysis of Rhizobial strains effectives or ineffectives for nitrogen fixation isolated from bean seeds.</title>
        <authorList>
            <person name="Peralta H."/>
            <person name="Aguilar-Vera A."/>
            <person name="Mora Y."/>
            <person name="Vargas-Lagunas C."/>
            <person name="Girard L."/>
            <person name="Mora J."/>
        </authorList>
    </citation>
    <scope>NUCLEOTIDE SEQUENCE [LARGE SCALE GENOMIC DNA]</scope>
    <source>
        <strain evidence="2 3">CCGM3</strain>
    </source>
</reference>
<feature type="region of interest" description="Disordered" evidence="1">
    <location>
        <begin position="50"/>
        <end position="73"/>
    </location>
</feature>
<evidence type="ECO:0000313" key="3">
    <source>
        <dbReference type="Proteomes" id="UP000254939"/>
    </source>
</evidence>
<comment type="caution">
    <text evidence="2">The sequence shown here is derived from an EMBL/GenBank/DDBJ whole genome shotgun (WGS) entry which is preliminary data.</text>
</comment>
<feature type="region of interest" description="Disordered" evidence="1">
    <location>
        <begin position="1"/>
        <end position="38"/>
    </location>
</feature>
<proteinExistence type="predicted"/>
<evidence type="ECO:0000256" key="1">
    <source>
        <dbReference type="SAM" id="MobiDB-lite"/>
    </source>
</evidence>
<dbReference type="EMBL" id="NAAC01000011">
    <property type="protein sequence ID" value="RDJ12405.1"/>
    <property type="molecule type" value="Genomic_DNA"/>
</dbReference>
<dbReference type="Proteomes" id="UP000254939">
    <property type="component" value="Unassembled WGS sequence"/>
</dbReference>
<accession>A0A370KSN3</accession>
<sequence>MRGRIASESAHLGADQAGLQFEENREGRSSPSRSHNKLLQLWFPPSSVRKALSHTEAPPDTDTRACPEATKNP</sequence>
<organism evidence="2 3">
    <name type="scientific">Rhizobium grahamii</name>
    <dbReference type="NCBI Taxonomy" id="1120045"/>
    <lineage>
        <taxon>Bacteria</taxon>
        <taxon>Pseudomonadati</taxon>
        <taxon>Pseudomonadota</taxon>
        <taxon>Alphaproteobacteria</taxon>
        <taxon>Hyphomicrobiales</taxon>
        <taxon>Rhizobiaceae</taxon>
        <taxon>Rhizobium/Agrobacterium group</taxon>
        <taxon>Rhizobium</taxon>
    </lineage>
</organism>